<reference evidence="2" key="1">
    <citation type="submission" date="2020-06" db="EMBL/GenBank/DDBJ databases">
        <title>Draft genome of Bugula neritina, a colonial animal packing powerful symbionts and potential medicines.</title>
        <authorList>
            <person name="Rayko M."/>
        </authorList>
    </citation>
    <scope>NUCLEOTIDE SEQUENCE [LARGE SCALE GENOMIC DNA]</scope>
    <source>
        <strain evidence="2">Kwan_BN1</strain>
    </source>
</reference>
<organism evidence="2 3">
    <name type="scientific">Bugula neritina</name>
    <name type="common">Brown bryozoan</name>
    <name type="synonym">Sertularia neritina</name>
    <dbReference type="NCBI Taxonomy" id="10212"/>
    <lineage>
        <taxon>Eukaryota</taxon>
        <taxon>Metazoa</taxon>
        <taxon>Spiralia</taxon>
        <taxon>Lophotrochozoa</taxon>
        <taxon>Bryozoa</taxon>
        <taxon>Gymnolaemata</taxon>
        <taxon>Cheilostomatida</taxon>
        <taxon>Flustrina</taxon>
        <taxon>Buguloidea</taxon>
        <taxon>Bugulidae</taxon>
        <taxon>Bugula</taxon>
    </lineage>
</organism>
<feature type="region of interest" description="Disordered" evidence="1">
    <location>
        <begin position="124"/>
        <end position="149"/>
    </location>
</feature>
<sequence>MSVSRRLLSKSAMSVETTAPIVEYTFSTEPEWISDAVICTPTGVEINFDKLNRLCSPELLPKEISLTLHSTASSVASSVPSPSSSVTDNLYSSSELGGDDSLGSIQYTPVFPKHVNKLNGSKTEQFSKNVSSGGRKNSNPANKLPEKKASLTWRLTTAGERERFTHSKRIG</sequence>
<name>A0A7J7K8B9_BUGNE</name>
<proteinExistence type="predicted"/>
<keyword evidence="3" id="KW-1185">Reference proteome</keyword>
<evidence type="ECO:0000313" key="3">
    <source>
        <dbReference type="Proteomes" id="UP000593567"/>
    </source>
</evidence>
<gene>
    <name evidence="2" type="ORF">EB796_007182</name>
</gene>
<dbReference type="Proteomes" id="UP000593567">
    <property type="component" value="Unassembled WGS sequence"/>
</dbReference>
<protein>
    <submittedName>
        <fullName evidence="2">Uncharacterized protein</fullName>
    </submittedName>
</protein>
<dbReference type="EMBL" id="VXIV02001056">
    <property type="protein sequence ID" value="KAF6034507.1"/>
    <property type="molecule type" value="Genomic_DNA"/>
</dbReference>
<evidence type="ECO:0000313" key="2">
    <source>
        <dbReference type="EMBL" id="KAF6034507.1"/>
    </source>
</evidence>
<feature type="compositionally biased region" description="Polar residues" evidence="1">
    <location>
        <begin position="124"/>
        <end position="141"/>
    </location>
</feature>
<dbReference type="AlphaFoldDB" id="A0A7J7K8B9"/>
<accession>A0A7J7K8B9</accession>
<comment type="caution">
    <text evidence="2">The sequence shown here is derived from an EMBL/GenBank/DDBJ whole genome shotgun (WGS) entry which is preliminary data.</text>
</comment>
<evidence type="ECO:0000256" key="1">
    <source>
        <dbReference type="SAM" id="MobiDB-lite"/>
    </source>
</evidence>